<dbReference type="SUPFAM" id="SSF51735">
    <property type="entry name" value="NAD(P)-binding Rossmann-fold domains"/>
    <property type="match status" value="1"/>
</dbReference>
<gene>
    <name evidence="2" type="ORF">DLJ61_24850</name>
</gene>
<dbReference type="EMBL" id="CP029604">
    <property type="protein sequence ID" value="AWO86306.1"/>
    <property type="molecule type" value="Genomic_DNA"/>
</dbReference>
<dbReference type="RefSeq" id="WP_004021108.1">
    <property type="nucleotide sequence ID" value="NZ_CABEIC010000002.1"/>
</dbReference>
<name>A0AAD0KGS2_9ACTN</name>
<evidence type="ECO:0000313" key="3">
    <source>
        <dbReference type="Proteomes" id="UP000247118"/>
    </source>
</evidence>
<evidence type="ECO:0000313" key="2">
    <source>
        <dbReference type="EMBL" id="AWO86306.1"/>
    </source>
</evidence>
<reference evidence="2 3" key="1">
    <citation type="submission" date="2018-05" db="EMBL/GenBank/DDBJ databases">
        <title>Complete genome sequence of Gordonia terrae NRRL B-16283.</title>
        <authorList>
            <person name="Garlena R.A."/>
            <person name="Russell D.A."/>
            <person name="Hatfull G.F."/>
        </authorList>
    </citation>
    <scope>NUCLEOTIDE SEQUENCE [LARGE SCALE GENOMIC DNA]</scope>
    <source>
        <strain evidence="2 3">NRRL B-16283</strain>
    </source>
</reference>
<dbReference type="AlphaFoldDB" id="A0AAD0KGS2"/>
<proteinExistence type="predicted"/>
<sequence length="245" mass="25453">MRIFIAGGRGRVGGPLAEVLQQRGVDVVLGGRDDGVDAVTGHGLAEALVGVDTIVNVLNTNQFDAEAAIDFFETTTHNLTAAGESAGVGRHVVLSIVGVGAGDASANGYYAGKVAQERALREGSIRSTIVRATQFHGYIPVLAEQFVHDGKVVGSPSLIQPVELSEVVALLAEVATSPEVDDVVEIAGPDRFHLDDLLRATLAANGDPREVITADDDGAPDALVPRGPHRTGTVRYPVPGIPTVD</sequence>
<dbReference type="Gene3D" id="3.40.50.720">
    <property type="entry name" value="NAD(P)-binding Rossmann-like Domain"/>
    <property type="match status" value="1"/>
</dbReference>
<accession>A0AAD0KGS2</accession>
<dbReference type="InterPro" id="IPR036291">
    <property type="entry name" value="NAD(P)-bd_dom_sf"/>
</dbReference>
<dbReference type="Proteomes" id="UP000247118">
    <property type="component" value="Chromosome"/>
</dbReference>
<organism evidence="2 3">
    <name type="scientific">Gordonia terrae</name>
    <dbReference type="NCBI Taxonomy" id="2055"/>
    <lineage>
        <taxon>Bacteria</taxon>
        <taxon>Bacillati</taxon>
        <taxon>Actinomycetota</taxon>
        <taxon>Actinomycetes</taxon>
        <taxon>Mycobacteriales</taxon>
        <taxon>Gordoniaceae</taxon>
        <taxon>Gordonia</taxon>
    </lineage>
</organism>
<evidence type="ECO:0000256" key="1">
    <source>
        <dbReference type="SAM" id="MobiDB-lite"/>
    </source>
</evidence>
<dbReference type="GeneID" id="32691056"/>
<feature type="region of interest" description="Disordered" evidence="1">
    <location>
        <begin position="210"/>
        <end position="245"/>
    </location>
</feature>
<dbReference type="KEGG" id="gta:BCM27_24590"/>
<protein>
    <submittedName>
        <fullName evidence="2">NmrA family protein</fullName>
    </submittedName>
</protein>